<dbReference type="eggNOG" id="COG1611">
    <property type="taxonomic scope" value="Bacteria"/>
</dbReference>
<name>I2NCV3_9PAST</name>
<accession>I2NCV3</accession>
<dbReference type="PANTHER" id="PTHR31223">
    <property type="entry name" value="LOG FAMILY PROTEIN YJL055W"/>
    <property type="match status" value="1"/>
</dbReference>
<comment type="similarity">
    <text evidence="2 3">Belongs to the LOG family.</text>
</comment>
<proteinExistence type="inferred from homology"/>
<comment type="caution">
    <text evidence="4">The sequence shown here is derived from an EMBL/GenBank/DDBJ whole genome shotgun (WGS) entry which is preliminary data.</text>
</comment>
<evidence type="ECO:0000256" key="3">
    <source>
        <dbReference type="RuleBase" id="RU363015"/>
    </source>
</evidence>
<evidence type="ECO:0000256" key="1">
    <source>
        <dbReference type="ARBA" id="ARBA00000274"/>
    </source>
</evidence>
<organism evidence="4 5">
    <name type="scientific">Haemophilus paraphrohaemolyticus HK411</name>
    <dbReference type="NCBI Taxonomy" id="1095743"/>
    <lineage>
        <taxon>Bacteria</taxon>
        <taxon>Pseudomonadati</taxon>
        <taxon>Pseudomonadota</taxon>
        <taxon>Gammaproteobacteria</taxon>
        <taxon>Pasteurellales</taxon>
        <taxon>Pasteurellaceae</taxon>
        <taxon>Haemophilus</taxon>
    </lineage>
</organism>
<sequence>MNITVYCGASLGNNPLYQQATECLGKWIAEKGHQLVYGGGAAGLMGLIASTVLAHGGKVIGIIPEFLKERELAHPNLTELVVVDTMPERKKRMFDLASAFIALPGGPGTLEEISEVISWARIGQNPSPCILFNENGYFDSLRNFYDRMVQDGFLTQPDRDKILFSNDLAEIETFIQHYQAPSIRTY</sequence>
<reference evidence="4 5" key="1">
    <citation type="submission" date="2012-04" db="EMBL/GenBank/DDBJ databases">
        <authorList>
            <person name="Harkins D.M."/>
            <person name="Madupu R."/>
            <person name="Durkin A.S."/>
            <person name="Torralba M."/>
            <person name="Methe B."/>
            <person name="Sutton G.G."/>
            <person name="Nelson K.E."/>
        </authorList>
    </citation>
    <scope>NUCLEOTIDE SEQUENCE [LARGE SCALE GENOMIC DNA]</scope>
    <source>
        <strain evidence="4 5">HK411</strain>
    </source>
</reference>
<keyword evidence="3" id="KW-0378">Hydrolase</keyword>
<keyword evidence="3" id="KW-0203">Cytokinin biosynthesis</keyword>
<comment type="catalytic activity">
    <reaction evidence="1">
        <text>AMP + H2O = D-ribose 5-phosphate + adenine</text>
        <dbReference type="Rhea" id="RHEA:20129"/>
        <dbReference type="ChEBI" id="CHEBI:15377"/>
        <dbReference type="ChEBI" id="CHEBI:16708"/>
        <dbReference type="ChEBI" id="CHEBI:78346"/>
        <dbReference type="ChEBI" id="CHEBI:456215"/>
        <dbReference type="EC" id="3.2.2.4"/>
    </reaction>
</comment>
<dbReference type="PANTHER" id="PTHR31223:SF70">
    <property type="entry name" value="LOG FAMILY PROTEIN YJL055W"/>
    <property type="match status" value="1"/>
</dbReference>
<dbReference type="InterPro" id="IPR031100">
    <property type="entry name" value="LOG_fam"/>
</dbReference>
<evidence type="ECO:0000313" key="4">
    <source>
        <dbReference type="EMBL" id="EIG23664.1"/>
    </source>
</evidence>
<dbReference type="Proteomes" id="UP000003345">
    <property type="component" value="Unassembled WGS sequence"/>
</dbReference>
<dbReference type="NCBIfam" id="TIGR00730">
    <property type="entry name" value="Rossman fold protein, TIGR00730 family"/>
    <property type="match status" value="1"/>
</dbReference>
<gene>
    <name evidence="4" type="ORF">HMPREF1054_1895</name>
</gene>
<dbReference type="GO" id="GO:0008714">
    <property type="term" value="F:AMP nucleosidase activity"/>
    <property type="evidence" value="ECO:0007669"/>
    <property type="project" value="UniProtKB-EC"/>
</dbReference>
<dbReference type="Pfam" id="PF03641">
    <property type="entry name" value="Lysine_decarbox"/>
    <property type="match status" value="1"/>
</dbReference>
<evidence type="ECO:0000256" key="2">
    <source>
        <dbReference type="ARBA" id="ARBA00006763"/>
    </source>
</evidence>
<dbReference type="InterPro" id="IPR005269">
    <property type="entry name" value="LOG"/>
</dbReference>
<dbReference type="EC" id="3.2.2.n1" evidence="3"/>
<dbReference type="GO" id="GO:0009691">
    <property type="term" value="P:cytokinin biosynthetic process"/>
    <property type="evidence" value="ECO:0007669"/>
    <property type="project" value="UniProtKB-UniRule"/>
</dbReference>
<dbReference type="Gene3D" id="3.40.50.450">
    <property type="match status" value="1"/>
</dbReference>
<dbReference type="EMBL" id="AJMU01000075">
    <property type="protein sequence ID" value="EIG23664.1"/>
    <property type="molecule type" value="Genomic_DNA"/>
</dbReference>
<dbReference type="PATRIC" id="fig|1095743.3.peg.1863"/>
<protein>
    <recommendedName>
        <fullName evidence="3">Cytokinin riboside 5'-monophosphate phosphoribohydrolase</fullName>
        <ecNumber evidence="3">3.2.2.n1</ecNumber>
    </recommendedName>
</protein>
<evidence type="ECO:0000313" key="5">
    <source>
        <dbReference type="Proteomes" id="UP000003345"/>
    </source>
</evidence>
<dbReference type="RefSeq" id="WP_005710067.1">
    <property type="nucleotide sequence ID" value="NZ_AJMU01000075.1"/>
</dbReference>
<dbReference type="AlphaFoldDB" id="I2NCV3"/>
<dbReference type="GO" id="GO:0005829">
    <property type="term" value="C:cytosol"/>
    <property type="evidence" value="ECO:0007669"/>
    <property type="project" value="TreeGrafter"/>
</dbReference>
<dbReference type="SUPFAM" id="SSF102405">
    <property type="entry name" value="MCP/YpsA-like"/>
    <property type="match status" value="1"/>
</dbReference>
<dbReference type="OrthoDB" id="9801098at2"/>